<dbReference type="InterPro" id="IPR001752">
    <property type="entry name" value="Kinesin_motor_dom"/>
</dbReference>
<feature type="region of interest" description="Disordered" evidence="3">
    <location>
        <begin position="646"/>
        <end position="691"/>
    </location>
</feature>
<proteinExistence type="inferred from homology"/>
<dbReference type="InterPro" id="IPR027640">
    <property type="entry name" value="Kinesin-like_fam"/>
</dbReference>
<dbReference type="GO" id="GO:0015630">
    <property type="term" value="C:microtubule cytoskeleton"/>
    <property type="evidence" value="ECO:0007669"/>
    <property type="project" value="TreeGrafter"/>
</dbReference>
<dbReference type="PRINTS" id="PR00380">
    <property type="entry name" value="KINESINHEAVY"/>
</dbReference>
<feature type="coiled-coil region" evidence="2">
    <location>
        <begin position="535"/>
        <end position="636"/>
    </location>
</feature>
<dbReference type="PROSITE" id="PS50067">
    <property type="entry name" value="KINESIN_MOTOR_2"/>
    <property type="match status" value="1"/>
</dbReference>
<evidence type="ECO:0000313" key="6">
    <source>
        <dbReference type="Proteomes" id="UP001162131"/>
    </source>
</evidence>
<feature type="binding site" evidence="1">
    <location>
        <begin position="313"/>
        <end position="320"/>
    </location>
    <ligand>
        <name>ATP</name>
        <dbReference type="ChEBI" id="CHEBI:30616"/>
    </ligand>
</feature>
<dbReference type="GO" id="GO:0008017">
    <property type="term" value="F:microtubule binding"/>
    <property type="evidence" value="ECO:0007669"/>
    <property type="project" value="InterPro"/>
</dbReference>
<dbReference type="PANTHER" id="PTHR47972:SF28">
    <property type="entry name" value="KINESIN-LIKE PROTEIN KLP-3"/>
    <property type="match status" value="1"/>
</dbReference>
<dbReference type="GO" id="GO:0003777">
    <property type="term" value="F:microtubule motor activity"/>
    <property type="evidence" value="ECO:0007669"/>
    <property type="project" value="InterPro"/>
</dbReference>
<dbReference type="PANTHER" id="PTHR47972">
    <property type="entry name" value="KINESIN-LIKE PROTEIN KLP-3"/>
    <property type="match status" value="1"/>
</dbReference>
<dbReference type="InterPro" id="IPR036961">
    <property type="entry name" value="Kinesin_motor_dom_sf"/>
</dbReference>
<sequence length="708" mass="81404">MSEREAELESQLLSLQQEFEEFQAQSKEYEEILEAEVAEKDEKIHKISRKLEDIEDELKDYKEKYKKNEHELTKKCEEVDKLKRQLKSHEDQKRELEHLNDQWEQSARILEFSKQDLEEKLYQAEENAILYKEELDEITVSKEIELQRLRDECKELKQEISTLVAQHGDTNKILELEIALEKATKQQENYNLKLENAKSSLPSSRFSSRRVSADTTIPALSEGNHMLKVIVRVRPILELDSSKASCIICDNNTLFLSMPTSRTRGRVSVNSQKKYEFSKIFDQKSTISEVFQEAYDCIEHASFGGRSCIIAYGQTGSGKTYTMNGIIEQSFYALKKLLENENIKVTMHCIEIYNEQVRNLLTDLPLSKNWNDIVSIAEIELQNDWVSHGLSLIDQTLKRRATRQTSSNEFSSRSHLIYTLKIMSGRDTGIIQFVDLAGSERLIKSSVTGEMLKETLLINKSLSALQDVIGALESKQNHVPFRNSILTRILQPTLGGSESKITFILNCSPSESCSNETASTLALGLRLQVLDFGFLIRKNLNCEEIERTLKLLEKERAEKNTISRRLDKVERDLESYQYALKDREVKMGILNTKYKQKEKTFQDEITKLKKELVNLKVQQDETNKRLKTIAAKAENENIFKSKAAQLSRNKDEHVKRKGSISPSALTRPSSNPPEDVRYQKSQTPSRIPQPKLSFIISANSIKDNQLVS</sequence>
<protein>
    <recommendedName>
        <fullName evidence="4">Kinesin motor domain-containing protein</fullName>
    </recommendedName>
</protein>
<evidence type="ECO:0000256" key="2">
    <source>
        <dbReference type="SAM" id="Coils"/>
    </source>
</evidence>
<dbReference type="GO" id="GO:0007018">
    <property type="term" value="P:microtubule-based movement"/>
    <property type="evidence" value="ECO:0007669"/>
    <property type="project" value="InterPro"/>
</dbReference>
<dbReference type="SMART" id="SM00129">
    <property type="entry name" value="KISc"/>
    <property type="match status" value="1"/>
</dbReference>
<comment type="similarity">
    <text evidence="1">Belongs to the TRAFAC class myosin-kinesin ATPase superfamily. Kinesin family.</text>
</comment>
<dbReference type="Gene3D" id="3.40.850.10">
    <property type="entry name" value="Kinesin motor domain"/>
    <property type="match status" value="1"/>
</dbReference>
<dbReference type="Proteomes" id="UP001162131">
    <property type="component" value="Unassembled WGS sequence"/>
</dbReference>
<organism evidence="5 6">
    <name type="scientific">Blepharisma stoltei</name>
    <dbReference type="NCBI Taxonomy" id="1481888"/>
    <lineage>
        <taxon>Eukaryota</taxon>
        <taxon>Sar</taxon>
        <taxon>Alveolata</taxon>
        <taxon>Ciliophora</taxon>
        <taxon>Postciliodesmatophora</taxon>
        <taxon>Heterotrichea</taxon>
        <taxon>Heterotrichida</taxon>
        <taxon>Blepharismidae</taxon>
        <taxon>Blepharisma</taxon>
    </lineage>
</organism>
<feature type="compositionally biased region" description="Polar residues" evidence="3">
    <location>
        <begin position="660"/>
        <end position="669"/>
    </location>
</feature>
<gene>
    <name evidence="5" type="ORF">BSTOLATCC_MIC29632</name>
</gene>
<dbReference type="SUPFAM" id="SSF52540">
    <property type="entry name" value="P-loop containing nucleoside triphosphate hydrolases"/>
    <property type="match status" value="1"/>
</dbReference>
<keyword evidence="1" id="KW-0547">Nucleotide-binding</keyword>
<evidence type="ECO:0000259" key="4">
    <source>
        <dbReference type="PROSITE" id="PS50067"/>
    </source>
</evidence>
<keyword evidence="2" id="KW-0175">Coiled coil</keyword>
<keyword evidence="6" id="KW-1185">Reference proteome</keyword>
<feature type="domain" description="Kinesin motor" evidence="4">
    <location>
        <begin position="226"/>
        <end position="530"/>
    </location>
</feature>
<feature type="coiled-coil region" evidence="2">
    <location>
        <begin position="5"/>
        <end position="200"/>
    </location>
</feature>
<evidence type="ECO:0000256" key="1">
    <source>
        <dbReference type="PROSITE-ProRule" id="PRU00283"/>
    </source>
</evidence>
<accession>A0AAU9JCH8</accession>
<comment type="caution">
    <text evidence="5">The sequence shown here is derived from an EMBL/GenBank/DDBJ whole genome shotgun (WGS) entry which is preliminary data.</text>
</comment>
<dbReference type="EMBL" id="CAJZBQ010000029">
    <property type="protein sequence ID" value="CAG9321718.1"/>
    <property type="molecule type" value="Genomic_DNA"/>
</dbReference>
<reference evidence="5" key="1">
    <citation type="submission" date="2021-09" db="EMBL/GenBank/DDBJ databases">
        <authorList>
            <consortium name="AG Swart"/>
            <person name="Singh M."/>
            <person name="Singh A."/>
            <person name="Seah K."/>
            <person name="Emmerich C."/>
        </authorList>
    </citation>
    <scope>NUCLEOTIDE SEQUENCE</scope>
    <source>
        <strain evidence="5">ATCC30299</strain>
    </source>
</reference>
<dbReference type="AlphaFoldDB" id="A0AAU9JCH8"/>
<keyword evidence="1" id="KW-0505">Motor protein</keyword>
<dbReference type="Pfam" id="PF00225">
    <property type="entry name" value="Kinesin"/>
    <property type="match status" value="1"/>
</dbReference>
<dbReference type="Gene3D" id="6.10.250.1080">
    <property type="match status" value="1"/>
</dbReference>
<dbReference type="InterPro" id="IPR027417">
    <property type="entry name" value="P-loop_NTPase"/>
</dbReference>
<keyword evidence="1" id="KW-0067">ATP-binding</keyword>
<evidence type="ECO:0000256" key="3">
    <source>
        <dbReference type="SAM" id="MobiDB-lite"/>
    </source>
</evidence>
<name>A0AAU9JCH8_9CILI</name>
<dbReference type="GO" id="GO:0005524">
    <property type="term" value="F:ATP binding"/>
    <property type="evidence" value="ECO:0007669"/>
    <property type="project" value="UniProtKB-UniRule"/>
</dbReference>
<evidence type="ECO:0000313" key="5">
    <source>
        <dbReference type="EMBL" id="CAG9321718.1"/>
    </source>
</evidence>